<keyword evidence="1" id="KW-0812">Transmembrane</keyword>
<dbReference type="EMBL" id="CP023738">
    <property type="protein sequence ID" value="ATQ70548.1"/>
    <property type="molecule type" value="Genomic_DNA"/>
</dbReference>
<keyword evidence="2" id="KW-0614">Plasmid</keyword>
<dbReference type="Pfam" id="PF04955">
    <property type="entry name" value="HupE_UreJ"/>
    <property type="match status" value="1"/>
</dbReference>
<dbReference type="PIRSF" id="PIRSF016919">
    <property type="entry name" value="HupE_UreJ"/>
    <property type="match status" value="1"/>
</dbReference>
<geneLocation type="plasmid" evidence="3">
    <name>pob3b1</name>
</geneLocation>
<reference evidence="3" key="1">
    <citation type="submission" date="2017-10" db="EMBL/GenBank/DDBJ databases">
        <title>Completed PacBio SMRT sequence of Methylosinus trichosporium OB3b reveals presence of a third large plasmid.</title>
        <authorList>
            <person name="Charles T.C."/>
            <person name="Lynch M.D.J."/>
            <person name="Heil J.R."/>
            <person name="Cheng J."/>
        </authorList>
    </citation>
    <scope>NUCLEOTIDE SEQUENCE [LARGE SCALE GENOMIC DNA]</scope>
    <source>
        <strain evidence="3">OB3b</strain>
        <plasmid evidence="3">pob3b1</plasmid>
    </source>
</reference>
<gene>
    <name evidence="2" type="ORF">CQW49_21310</name>
</gene>
<dbReference type="KEGG" id="mtw:CQW49_21310"/>
<sequence>MSIRVPRQRRHRDRSEAIQCRSAPRLTIATTIFFFFAMPAHAHIGAGATHGFAFGFEHPFGGLDHLAAIIAVGWLGARMRGTWRLAAPLAFVTSMTLGATLGELDVPPNLLQALTFNSAILLGVMLTTRLGANALISLFLVGAFGVMHGLAHGAEAPQGAEGVAFLCGLVAATTLGHALGFLAALAAGRFGRSPLMSRMVR</sequence>
<keyword evidence="1" id="KW-0472">Membrane</keyword>
<dbReference type="AlphaFoldDB" id="A0A2D2D6C5"/>
<feature type="transmembrane region" description="Helical" evidence="1">
    <location>
        <begin position="134"/>
        <end position="151"/>
    </location>
</feature>
<dbReference type="InterPro" id="IPR007038">
    <property type="entry name" value="HupE_UreJ"/>
</dbReference>
<evidence type="ECO:0000313" key="3">
    <source>
        <dbReference type="Proteomes" id="UP000230709"/>
    </source>
</evidence>
<dbReference type="Proteomes" id="UP000230709">
    <property type="component" value="Plasmid pOB3b1"/>
</dbReference>
<keyword evidence="1" id="KW-1133">Transmembrane helix</keyword>
<protein>
    <submittedName>
        <fullName evidence="2">Urease accessory protein</fullName>
    </submittedName>
</protein>
<keyword evidence="3" id="KW-1185">Reference proteome</keyword>
<evidence type="ECO:0000313" key="2">
    <source>
        <dbReference type="EMBL" id="ATQ70548.1"/>
    </source>
</evidence>
<feature type="transmembrane region" description="Helical" evidence="1">
    <location>
        <begin position="58"/>
        <end position="76"/>
    </location>
</feature>
<proteinExistence type="predicted"/>
<evidence type="ECO:0000256" key="1">
    <source>
        <dbReference type="SAM" id="Phobius"/>
    </source>
</evidence>
<feature type="transmembrane region" description="Helical" evidence="1">
    <location>
        <begin position="163"/>
        <end position="188"/>
    </location>
</feature>
<name>A0A2D2D6C5_METT3</name>
<dbReference type="RefSeq" id="WP_003612699.1">
    <property type="nucleotide sequence ID" value="NZ_ADVE02000002.1"/>
</dbReference>
<dbReference type="STRING" id="595536.GCA_000178815_00237"/>
<organism evidence="2 3">
    <name type="scientific">Methylosinus trichosporium (strain ATCC 35070 / NCIMB 11131 / UNIQEM 75 / OB3b)</name>
    <dbReference type="NCBI Taxonomy" id="595536"/>
    <lineage>
        <taxon>Bacteria</taxon>
        <taxon>Pseudomonadati</taxon>
        <taxon>Pseudomonadota</taxon>
        <taxon>Alphaproteobacteria</taxon>
        <taxon>Hyphomicrobiales</taxon>
        <taxon>Methylocystaceae</taxon>
        <taxon>Methylosinus</taxon>
    </lineage>
</organism>
<accession>A0A2D2D6C5</accession>